<evidence type="ECO:0000313" key="7">
    <source>
        <dbReference type="Proteomes" id="UP000265520"/>
    </source>
</evidence>
<dbReference type="InterPro" id="IPR015943">
    <property type="entry name" value="WD40/YVTN_repeat-like_dom_sf"/>
</dbReference>
<proteinExistence type="predicted"/>
<dbReference type="InterPro" id="IPR036322">
    <property type="entry name" value="WD40_repeat_dom_sf"/>
</dbReference>
<dbReference type="Gene3D" id="2.130.10.10">
    <property type="entry name" value="YVTN repeat-like/Quinoprotein amine dehydrogenase"/>
    <property type="match status" value="1"/>
</dbReference>
<dbReference type="PANTHER" id="PTHR22846">
    <property type="entry name" value="WD40 REPEAT PROTEIN"/>
    <property type="match status" value="1"/>
</dbReference>
<feature type="repeat" description="WD" evidence="5">
    <location>
        <begin position="1"/>
        <end position="37"/>
    </location>
</feature>
<keyword evidence="4" id="KW-0539">Nucleus</keyword>
<evidence type="ECO:0000256" key="1">
    <source>
        <dbReference type="ARBA" id="ARBA00004123"/>
    </source>
</evidence>
<dbReference type="Proteomes" id="UP000265520">
    <property type="component" value="Unassembled WGS sequence"/>
</dbReference>
<reference evidence="6 7" key="1">
    <citation type="journal article" date="2018" name="Front. Plant Sci.">
        <title>Red Clover (Trifolium pratense) and Zigzag Clover (T. medium) - A Picture of Genomic Similarities and Differences.</title>
        <authorList>
            <person name="Dluhosova J."/>
            <person name="Istvanek J."/>
            <person name="Nedelnik J."/>
            <person name="Repkova J."/>
        </authorList>
    </citation>
    <scope>NUCLEOTIDE SEQUENCE [LARGE SCALE GENOMIC DNA]</scope>
    <source>
        <strain evidence="7">cv. 10/8</strain>
        <tissue evidence="6">Leaf</tissue>
    </source>
</reference>
<keyword evidence="2 5" id="KW-0853">WD repeat</keyword>
<dbReference type="SUPFAM" id="SSF50978">
    <property type="entry name" value="WD40 repeat-like"/>
    <property type="match status" value="1"/>
</dbReference>
<dbReference type="GO" id="GO:0000118">
    <property type="term" value="C:histone deacetylase complex"/>
    <property type="evidence" value="ECO:0007669"/>
    <property type="project" value="TreeGrafter"/>
</dbReference>
<dbReference type="PROSITE" id="PS50294">
    <property type="entry name" value="WD_REPEATS_REGION"/>
    <property type="match status" value="1"/>
</dbReference>
<dbReference type="AlphaFoldDB" id="A0A392RF88"/>
<dbReference type="PROSITE" id="PS50082">
    <property type="entry name" value="WD_REPEATS_2"/>
    <property type="match status" value="1"/>
</dbReference>
<dbReference type="EMBL" id="LXQA010216258">
    <property type="protein sequence ID" value="MCI34694.1"/>
    <property type="molecule type" value="Genomic_DNA"/>
</dbReference>
<keyword evidence="3" id="KW-0677">Repeat</keyword>
<organism evidence="6 7">
    <name type="scientific">Trifolium medium</name>
    <dbReference type="NCBI Taxonomy" id="97028"/>
    <lineage>
        <taxon>Eukaryota</taxon>
        <taxon>Viridiplantae</taxon>
        <taxon>Streptophyta</taxon>
        <taxon>Embryophyta</taxon>
        <taxon>Tracheophyta</taxon>
        <taxon>Spermatophyta</taxon>
        <taxon>Magnoliopsida</taxon>
        <taxon>eudicotyledons</taxon>
        <taxon>Gunneridae</taxon>
        <taxon>Pentapetalae</taxon>
        <taxon>rosids</taxon>
        <taxon>fabids</taxon>
        <taxon>Fabales</taxon>
        <taxon>Fabaceae</taxon>
        <taxon>Papilionoideae</taxon>
        <taxon>50 kb inversion clade</taxon>
        <taxon>NPAAA clade</taxon>
        <taxon>Hologalegina</taxon>
        <taxon>IRL clade</taxon>
        <taxon>Trifolieae</taxon>
        <taxon>Trifolium</taxon>
    </lineage>
</organism>
<accession>A0A392RF88</accession>
<evidence type="ECO:0000256" key="4">
    <source>
        <dbReference type="ARBA" id="ARBA00023242"/>
    </source>
</evidence>
<dbReference type="GO" id="GO:0006357">
    <property type="term" value="P:regulation of transcription by RNA polymerase II"/>
    <property type="evidence" value="ECO:0007669"/>
    <property type="project" value="TreeGrafter"/>
</dbReference>
<dbReference type="Pfam" id="PF00400">
    <property type="entry name" value="WD40"/>
    <property type="match status" value="1"/>
</dbReference>
<dbReference type="InterPro" id="IPR045183">
    <property type="entry name" value="Ebi-like"/>
</dbReference>
<feature type="non-terminal residue" evidence="6">
    <location>
        <position position="1"/>
    </location>
</feature>
<comment type="subcellular location">
    <subcellularLocation>
        <location evidence="1">Nucleus</location>
    </subcellularLocation>
</comment>
<sequence length="50" mass="5376">DGVYSVAFSPNGEYLASGSPDKSIHIWSLNDGKIIKTYNGNGGIFENVRS</sequence>
<dbReference type="GO" id="GO:0003714">
    <property type="term" value="F:transcription corepressor activity"/>
    <property type="evidence" value="ECO:0007669"/>
    <property type="project" value="InterPro"/>
</dbReference>
<evidence type="ECO:0000313" key="6">
    <source>
        <dbReference type="EMBL" id="MCI34694.1"/>
    </source>
</evidence>
<keyword evidence="7" id="KW-1185">Reference proteome</keyword>
<evidence type="ECO:0000256" key="2">
    <source>
        <dbReference type="ARBA" id="ARBA00022574"/>
    </source>
</evidence>
<dbReference type="InterPro" id="IPR001680">
    <property type="entry name" value="WD40_rpt"/>
</dbReference>
<dbReference type="PANTHER" id="PTHR22846:SF2">
    <property type="entry name" value="F-BOX-LIKE_WD REPEAT-CONTAINING PROTEIN EBI"/>
    <property type="match status" value="1"/>
</dbReference>
<comment type="caution">
    <text evidence="6">The sequence shown here is derived from an EMBL/GenBank/DDBJ whole genome shotgun (WGS) entry which is preliminary data.</text>
</comment>
<evidence type="ECO:0000256" key="3">
    <source>
        <dbReference type="ARBA" id="ARBA00022737"/>
    </source>
</evidence>
<protein>
    <submittedName>
        <fullName evidence="6">F-box-like/WD repeat-containing protein TBL1XR1-like</fullName>
    </submittedName>
</protein>
<evidence type="ECO:0000256" key="5">
    <source>
        <dbReference type="PROSITE-ProRule" id="PRU00221"/>
    </source>
</evidence>
<name>A0A392RF88_9FABA</name>